<sequence length="151" mass="16989">MRTSTARDHHSLSGSPLAEESDADPPRVNAYDLKPLISVDVLYNTGVTSRTSTHDYFKKLEESRHTDPVFLHVTDITLKGVPHLEIKRRKIRRSDNFRATLIPARIDILPATATTRDRTHNKAGASDRCHHCHGMQRHLVVAVVTRTSNPP</sequence>
<organism evidence="2 3">
    <name type="scientific">Ancylostoma ceylanicum</name>
    <dbReference type="NCBI Taxonomy" id="53326"/>
    <lineage>
        <taxon>Eukaryota</taxon>
        <taxon>Metazoa</taxon>
        <taxon>Ecdysozoa</taxon>
        <taxon>Nematoda</taxon>
        <taxon>Chromadorea</taxon>
        <taxon>Rhabditida</taxon>
        <taxon>Rhabditina</taxon>
        <taxon>Rhabditomorpha</taxon>
        <taxon>Strongyloidea</taxon>
        <taxon>Ancylostomatidae</taxon>
        <taxon>Ancylostomatinae</taxon>
        <taxon>Ancylostoma</taxon>
    </lineage>
</organism>
<dbReference type="AlphaFoldDB" id="A0A016U5C9"/>
<proteinExistence type="predicted"/>
<evidence type="ECO:0000256" key="1">
    <source>
        <dbReference type="SAM" id="MobiDB-lite"/>
    </source>
</evidence>
<name>A0A016U5C9_9BILA</name>
<evidence type="ECO:0000313" key="3">
    <source>
        <dbReference type="Proteomes" id="UP000024635"/>
    </source>
</evidence>
<keyword evidence="3" id="KW-1185">Reference proteome</keyword>
<dbReference type="Proteomes" id="UP000024635">
    <property type="component" value="Unassembled WGS sequence"/>
</dbReference>
<feature type="region of interest" description="Disordered" evidence="1">
    <location>
        <begin position="1"/>
        <end position="29"/>
    </location>
</feature>
<feature type="compositionally biased region" description="Basic and acidic residues" evidence="1">
    <location>
        <begin position="1"/>
        <end position="11"/>
    </location>
</feature>
<evidence type="ECO:0000313" key="2">
    <source>
        <dbReference type="EMBL" id="EYC10136.1"/>
    </source>
</evidence>
<gene>
    <name evidence="2" type="primary">Acey_s0057.g2780</name>
    <name evidence="2" type="ORF">Y032_0057g2780</name>
</gene>
<accession>A0A016U5C9</accession>
<protein>
    <submittedName>
        <fullName evidence="2">Uncharacterized protein</fullName>
    </submittedName>
</protein>
<dbReference type="EMBL" id="JARK01001393">
    <property type="protein sequence ID" value="EYC10136.1"/>
    <property type="molecule type" value="Genomic_DNA"/>
</dbReference>
<reference evidence="3" key="1">
    <citation type="journal article" date="2015" name="Nat. Genet.">
        <title>The genome and transcriptome of the zoonotic hookworm Ancylostoma ceylanicum identify infection-specific gene families.</title>
        <authorList>
            <person name="Schwarz E.M."/>
            <person name="Hu Y."/>
            <person name="Antoshechkin I."/>
            <person name="Miller M.M."/>
            <person name="Sternberg P.W."/>
            <person name="Aroian R.V."/>
        </authorList>
    </citation>
    <scope>NUCLEOTIDE SEQUENCE</scope>
    <source>
        <strain evidence="3">HY135</strain>
    </source>
</reference>
<comment type="caution">
    <text evidence="2">The sequence shown here is derived from an EMBL/GenBank/DDBJ whole genome shotgun (WGS) entry which is preliminary data.</text>
</comment>